<dbReference type="EMBL" id="JAOTOJ010000017">
    <property type="protein sequence ID" value="KAK9391941.1"/>
    <property type="molecule type" value="Genomic_DNA"/>
</dbReference>
<dbReference type="GO" id="GO:0031005">
    <property type="term" value="F:filamin binding"/>
    <property type="evidence" value="ECO:0007669"/>
    <property type="project" value="TreeGrafter"/>
</dbReference>
<proteinExistence type="predicted"/>
<feature type="region of interest" description="Disordered" evidence="6">
    <location>
        <begin position="369"/>
        <end position="395"/>
    </location>
</feature>
<keyword evidence="2" id="KW-0677">Repeat</keyword>
<comment type="caution">
    <text evidence="8">The sequence shown here is derived from an EMBL/GenBank/DDBJ whole genome shotgun (WGS) entry which is preliminary data.</text>
</comment>
<keyword evidence="4 5" id="KW-0440">LIM domain</keyword>
<dbReference type="SUPFAM" id="SSF57716">
    <property type="entry name" value="Glucocorticoid receptor-like (DNA-binding domain)"/>
    <property type="match status" value="2"/>
</dbReference>
<evidence type="ECO:0000313" key="8">
    <source>
        <dbReference type="EMBL" id="KAK9391941.1"/>
    </source>
</evidence>
<dbReference type="GO" id="GO:0005925">
    <property type="term" value="C:focal adhesion"/>
    <property type="evidence" value="ECO:0007669"/>
    <property type="project" value="TreeGrafter"/>
</dbReference>
<feature type="compositionally biased region" description="Low complexity" evidence="6">
    <location>
        <begin position="322"/>
        <end position="333"/>
    </location>
</feature>
<dbReference type="PROSITE" id="PS00478">
    <property type="entry name" value="LIM_DOMAIN_1"/>
    <property type="match status" value="2"/>
</dbReference>
<dbReference type="Gene3D" id="2.10.110.10">
    <property type="entry name" value="Cysteine Rich Protein"/>
    <property type="match status" value="3"/>
</dbReference>
<dbReference type="SMART" id="SM00132">
    <property type="entry name" value="LIM"/>
    <property type="match status" value="3"/>
</dbReference>
<feature type="compositionally biased region" description="Basic and acidic residues" evidence="6">
    <location>
        <begin position="234"/>
        <end position="244"/>
    </location>
</feature>
<keyword evidence="9" id="KW-1185">Reference proteome</keyword>
<feature type="domain" description="LIM zinc-binding" evidence="7">
    <location>
        <begin position="407"/>
        <end position="468"/>
    </location>
</feature>
<feature type="region of interest" description="Disordered" evidence="6">
    <location>
        <begin position="299"/>
        <end position="342"/>
    </location>
</feature>
<accession>A0AAW1AR16</accession>
<dbReference type="Pfam" id="PF00412">
    <property type="entry name" value="LIM"/>
    <property type="match status" value="3"/>
</dbReference>
<feature type="region of interest" description="Disordered" evidence="6">
    <location>
        <begin position="1"/>
        <end position="28"/>
    </location>
</feature>
<evidence type="ECO:0000259" key="7">
    <source>
        <dbReference type="PROSITE" id="PS50023"/>
    </source>
</evidence>
<dbReference type="FunFam" id="2.10.110.10:FF:000086">
    <property type="entry name" value="Filamin binding LIM protein 1"/>
    <property type="match status" value="1"/>
</dbReference>
<feature type="region of interest" description="Disordered" evidence="6">
    <location>
        <begin position="75"/>
        <end position="251"/>
    </location>
</feature>
<organism evidence="8 9">
    <name type="scientific">Crotalus adamanteus</name>
    <name type="common">Eastern diamondback rattlesnake</name>
    <dbReference type="NCBI Taxonomy" id="8729"/>
    <lineage>
        <taxon>Eukaryota</taxon>
        <taxon>Metazoa</taxon>
        <taxon>Chordata</taxon>
        <taxon>Craniata</taxon>
        <taxon>Vertebrata</taxon>
        <taxon>Euteleostomi</taxon>
        <taxon>Lepidosauria</taxon>
        <taxon>Squamata</taxon>
        <taxon>Bifurcata</taxon>
        <taxon>Unidentata</taxon>
        <taxon>Episquamata</taxon>
        <taxon>Toxicofera</taxon>
        <taxon>Serpentes</taxon>
        <taxon>Colubroidea</taxon>
        <taxon>Viperidae</taxon>
        <taxon>Crotalinae</taxon>
        <taxon>Crotalus</taxon>
    </lineage>
</organism>
<dbReference type="PANTHER" id="PTHR24207">
    <property type="entry name" value="ZYX102 PROTEIN"/>
    <property type="match status" value="1"/>
</dbReference>
<dbReference type="PROSITE" id="PS50023">
    <property type="entry name" value="LIM_DOMAIN_2"/>
    <property type="match status" value="2"/>
</dbReference>
<dbReference type="GO" id="GO:0046872">
    <property type="term" value="F:metal ion binding"/>
    <property type="evidence" value="ECO:0007669"/>
    <property type="project" value="UniProtKB-KW"/>
</dbReference>
<dbReference type="PANTHER" id="PTHR24207:SF1">
    <property type="entry name" value="FILAMIN-BINDING LIM PROTEIN 1"/>
    <property type="match status" value="1"/>
</dbReference>
<keyword evidence="1 5" id="KW-0479">Metal-binding</keyword>
<evidence type="ECO:0000256" key="1">
    <source>
        <dbReference type="ARBA" id="ARBA00022723"/>
    </source>
</evidence>
<name>A0AAW1AR16_CROAD</name>
<evidence type="ECO:0000256" key="4">
    <source>
        <dbReference type="ARBA" id="ARBA00023038"/>
    </source>
</evidence>
<dbReference type="GO" id="GO:0001725">
    <property type="term" value="C:stress fiber"/>
    <property type="evidence" value="ECO:0007669"/>
    <property type="project" value="TreeGrafter"/>
</dbReference>
<dbReference type="CDD" id="cd08368">
    <property type="entry name" value="LIM"/>
    <property type="match status" value="1"/>
</dbReference>
<dbReference type="Proteomes" id="UP001474421">
    <property type="component" value="Unassembled WGS sequence"/>
</dbReference>
<reference evidence="8 9" key="1">
    <citation type="journal article" date="2024" name="Proc. Natl. Acad. Sci. U.S.A.">
        <title>The genetic regulatory architecture and epigenomic basis for age-related changes in rattlesnake venom.</title>
        <authorList>
            <person name="Hogan M.P."/>
            <person name="Holding M.L."/>
            <person name="Nystrom G.S."/>
            <person name="Colston T.J."/>
            <person name="Bartlett D.A."/>
            <person name="Mason A.J."/>
            <person name="Ellsworth S.A."/>
            <person name="Rautsaw R.M."/>
            <person name="Lawrence K.C."/>
            <person name="Strickland J.L."/>
            <person name="He B."/>
            <person name="Fraser P."/>
            <person name="Margres M.J."/>
            <person name="Gilbert D.M."/>
            <person name="Gibbs H.L."/>
            <person name="Parkinson C.L."/>
            <person name="Rokyta D.R."/>
        </authorList>
    </citation>
    <scope>NUCLEOTIDE SEQUENCE [LARGE SCALE GENOMIC DNA]</scope>
    <source>
        <strain evidence="8">DRR0105</strain>
    </source>
</reference>
<sequence>MPEISPQGGEREGGVPSPAEPGSPSQQLSFLAQSVMPLERSRMMGLVASCPGWGEDAGSGSLSCWGGGFCLGSQSARRGAARARDPSKGKGGKGGGREGAASSSRGGGAREGRAGRRKRRFSQTPLAFYGHGGGGGAGRGCSTPGRQAGRQAKVCGVSDGRREKQPPAAASRGSRPTPPTFPAWKKGGEAGRAALLLARRVRRGCAPPSPPRKSPGSRAGPSRWPPGEQPVWKGRKEGRKEGRQRPGAADARCPLFLHGALGEASGERGWGRVGMLSHQAEKRMVSSIFIILAPPRRGCGGPAKAPPVLPTEKLVPRKEGRGASSSPGAVSSARLAPPLDPPHSVEAVLRSLQPSAALPVETLGPGLQKGAAALPSPLQTSGVEEPRPASPLGWTDGQAQEEVAAPDICAFCHKGISPDALALEAMRKQYHVRCFTCRTCHSSLAGKSYYQKEGRPLCTACYQKTLEKCDACQDFILHEIVWALGKGYHPECFTCVACSRQIGSDAFAVDDEHQALCLPDFYRRFAPVCGVCEEPIIPRDGRDAYKIECLGRSFHEDCYRCEKCQVLLSLEPTEDGCYPLGSRLFCQACYVWQTRGPPAAETDADRSWKWAQEG</sequence>
<keyword evidence="3 5" id="KW-0862">Zinc</keyword>
<dbReference type="InterPro" id="IPR001781">
    <property type="entry name" value="Znf_LIM"/>
</dbReference>
<evidence type="ECO:0000256" key="5">
    <source>
        <dbReference type="PROSITE-ProRule" id="PRU00125"/>
    </source>
</evidence>
<evidence type="ECO:0000256" key="3">
    <source>
        <dbReference type="ARBA" id="ARBA00022833"/>
    </source>
</evidence>
<evidence type="ECO:0000313" key="9">
    <source>
        <dbReference type="Proteomes" id="UP001474421"/>
    </source>
</evidence>
<feature type="domain" description="LIM zinc-binding" evidence="7">
    <location>
        <begin position="527"/>
        <end position="596"/>
    </location>
</feature>
<evidence type="ECO:0000256" key="2">
    <source>
        <dbReference type="ARBA" id="ARBA00022737"/>
    </source>
</evidence>
<dbReference type="GO" id="GO:0098609">
    <property type="term" value="P:cell-cell adhesion"/>
    <property type="evidence" value="ECO:0007669"/>
    <property type="project" value="TreeGrafter"/>
</dbReference>
<dbReference type="AlphaFoldDB" id="A0AAW1AR16"/>
<evidence type="ECO:0000256" key="6">
    <source>
        <dbReference type="SAM" id="MobiDB-lite"/>
    </source>
</evidence>
<protein>
    <submittedName>
        <fullName evidence="8">Filamin-binding LIM protein 1</fullName>
    </submittedName>
</protein>
<feature type="compositionally biased region" description="Gly residues" evidence="6">
    <location>
        <begin position="130"/>
        <end position="139"/>
    </location>
</feature>
<dbReference type="FunFam" id="2.10.110.10:FF:000097">
    <property type="entry name" value="Filamin-binding LIM protein 1"/>
    <property type="match status" value="1"/>
</dbReference>
<gene>
    <name evidence="8" type="ORF">NXF25_017528</name>
</gene>